<gene>
    <name evidence="2" type="ORF">UFOVP1636_2</name>
</gene>
<dbReference type="CDD" id="cd00085">
    <property type="entry name" value="HNHc"/>
    <property type="match status" value="1"/>
</dbReference>
<accession>A0A6J5SZ81</accession>
<proteinExistence type="predicted"/>
<dbReference type="InterPro" id="IPR003615">
    <property type="entry name" value="HNH_nuc"/>
</dbReference>
<dbReference type="EMBL" id="LR797503">
    <property type="protein sequence ID" value="CAB4220549.1"/>
    <property type="molecule type" value="Genomic_DNA"/>
</dbReference>
<dbReference type="SMART" id="SM00507">
    <property type="entry name" value="HNHc"/>
    <property type="match status" value="1"/>
</dbReference>
<evidence type="ECO:0000259" key="1">
    <source>
        <dbReference type="SMART" id="SM00507"/>
    </source>
</evidence>
<dbReference type="PANTHER" id="PTHR33877">
    <property type="entry name" value="SLL1193 PROTEIN"/>
    <property type="match status" value="1"/>
</dbReference>
<evidence type="ECO:0000313" key="2">
    <source>
        <dbReference type="EMBL" id="CAB4220549.1"/>
    </source>
</evidence>
<protein>
    <submittedName>
        <fullName evidence="2">HNHc domain containing protein</fullName>
    </submittedName>
</protein>
<dbReference type="PANTHER" id="PTHR33877:SF2">
    <property type="entry name" value="OS07G0170200 PROTEIN"/>
    <property type="match status" value="1"/>
</dbReference>
<dbReference type="Pfam" id="PF14279">
    <property type="entry name" value="HNH_5"/>
    <property type="match status" value="1"/>
</dbReference>
<dbReference type="InterPro" id="IPR029471">
    <property type="entry name" value="HNH_5"/>
</dbReference>
<feature type="domain" description="HNH nuclease" evidence="1">
    <location>
        <begin position="77"/>
        <end position="131"/>
    </location>
</feature>
<dbReference type="InterPro" id="IPR052892">
    <property type="entry name" value="NA-targeting_endonuclease"/>
</dbReference>
<organism evidence="2">
    <name type="scientific">uncultured Caudovirales phage</name>
    <dbReference type="NCBI Taxonomy" id="2100421"/>
    <lineage>
        <taxon>Viruses</taxon>
        <taxon>Duplodnaviria</taxon>
        <taxon>Heunggongvirae</taxon>
        <taxon>Uroviricota</taxon>
        <taxon>Caudoviricetes</taxon>
        <taxon>Peduoviridae</taxon>
        <taxon>Maltschvirus</taxon>
        <taxon>Maltschvirus maltsch</taxon>
    </lineage>
</organism>
<name>A0A6J5SZ81_9CAUD</name>
<sequence>MSVLALDISGTPRQWISHEDAITYHVKDSVVWTLGDVVAKFRGGIQNDGTQSYIETPSIIAIRGNGFNLNKHSRVALTNKTLFGRDRYVCAYCGGHFPNHYHLSRDHIVPKFLGGDNSWMNVVTACRACNSSKGHQTLKSWGKELLYVPYVPNHFENMILQNRNILADQMDYLKAGLPKNSRVLKDLIKH</sequence>
<dbReference type="Gene3D" id="1.10.30.50">
    <property type="match status" value="1"/>
</dbReference>
<reference evidence="2" key="1">
    <citation type="submission" date="2020-05" db="EMBL/GenBank/DDBJ databases">
        <authorList>
            <person name="Chiriac C."/>
            <person name="Salcher M."/>
            <person name="Ghai R."/>
            <person name="Kavagutti S V."/>
        </authorList>
    </citation>
    <scope>NUCLEOTIDE SEQUENCE</scope>
</reference>